<dbReference type="SMART" id="SM00636">
    <property type="entry name" value="Glyco_18"/>
    <property type="match status" value="1"/>
</dbReference>
<dbReference type="InterPro" id="IPR036179">
    <property type="entry name" value="Ig-like_dom_sf"/>
</dbReference>
<dbReference type="GO" id="GO:0006032">
    <property type="term" value="P:chitin catabolic process"/>
    <property type="evidence" value="ECO:0007669"/>
    <property type="project" value="TreeGrafter"/>
</dbReference>
<comment type="caution">
    <text evidence="3">The sequence shown here is derived from an EMBL/GenBank/DDBJ whole genome shotgun (WGS) entry which is preliminary data.</text>
</comment>
<accession>A0AAD8EQB7</accession>
<dbReference type="SUPFAM" id="SSF48726">
    <property type="entry name" value="Immunoglobulin"/>
    <property type="match status" value="1"/>
</dbReference>
<name>A0AAD8EQB7_DIPPU</name>
<proteinExistence type="predicted"/>
<dbReference type="Gene3D" id="2.60.40.10">
    <property type="entry name" value="Immunoglobulins"/>
    <property type="match status" value="1"/>
</dbReference>
<dbReference type="GO" id="GO:0005975">
    <property type="term" value="P:carbohydrate metabolic process"/>
    <property type="evidence" value="ECO:0007669"/>
    <property type="project" value="InterPro"/>
</dbReference>
<dbReference type="PANTHER" id="PTHR11177:SF403">
    <property type="entry name" value="CHITINASE 2-RELATED"/>
    <property type="match status" value="1"/>
</dbReference>
<gene>
    <name evidence="3" type="ORF">L9F63_011229</name>
</gene>
<feature type="transmembrane region" description="Helical" evidence="1">
    <location>
        <begin position="23"/>
        <end position="42"/>
    </location>
</feature>
<evidence type="ECO:0000313" key="4">
    <source>
        <dbReference type="Proteomes" id="UP001233999"/>
    </source>
</evidence>
<dbReference type="Gene3D" id="3.20.20.80">
    <property type="entry name" value="Glycosidases"/>
    <property type="match status" value="1"/>
</dbReference>
<sequence>IVVQDGSQDPIVSTKQSWLRNKYLWIGFIITIVLCSSIAAAVELVNFFRSSGPPVAELHSVGLEVCTNERYRHVPEGSDMVRWEARIMAEAEKTRIAWYGPGCKEIKKTNIPSKYKVTTKQDRHGRVTTELVIHNVTKQDAGRYKLWTYTDGDKESWTYFSLTVGDEVPLQKNNVVFCYVAQWAHERVGVASFNIEDIDPMQCTHLIYAFAHLNTTTNTVYSTNPSFDLDTNNTRGGFRKMIDLKKKYPHIKVLLGVGGWHERDYNNYSIMAETPVRRWEFIKSVTKYLKEYDFDGLDMHWQYPSEQHGVPADRLNFVFLLKELREEFDKQKRGWILVTPLGVLPVTIKRSYIIPEISKYLHYMLALCYAYHGYWEGHTGPNAPLYGVDENDELNINSSINTLLNLGAPPEKLVLGLPMYGRNFLLLNPAENDRFGGLTAGHGFQGRYVKEQDTWGYNEICLDLRKGNIWNEYWDNISHTPYISSGERFMSYDNLESMKEKLEFAIDKKLAGVSVWSLDQDDFLGNCAPDGADENEHRYPMMKTINQMLFTTSYGPKSPCVNRKP</sequence>
<dbReference type="InterPro" id="IPR029070">
    <property type="entry name" value="Chitinase_insertion_sf"/>
</dbReference>
<dbReference type="GO" id="GO:0005576">
    <property type="term" value="C:extracellular region"/>
    <property type="evidence" value="ECO:0007669"/>
    <property type="project" value="TreeGrafter"/>
</dbReference>
<dbReference type="InterPro" id="IPR017853">
    <property type="entry name" value="GH"/>
</dbReference>
<keyword evidence="4" id="KW-1185">Reference proteome</keyword>
<dbReference type="GO" id="GO:0004568">
    <property type="term" value="F:chitinase activity"/>
    <property type="evidence" value="ECO:0007669"/>
    <property type="project" value="TreeGrafter"/>
</dbReference>
<organism evidence="3 4">
    <name type="scientific">Diploptera punctata</name>
    <name type="common">Pacific beetle cockroach</name>
    <dbReference type="NCBI Taxonomy" id="6984"/>
    <lineage>
        <taxon>Eukaryota</taxon>
        <taxon>Metazoa</taxon>
        <taxon>Ecdysozoa</taxon>
        <taxon>Arthropoda</taxon>
        <taxon>Hexapoda</taxon>
        <taxon>Insecta</taxon>
        <taxon>Pterygota</taxon>
        <taxon>Neoptera</taxon>
        <taxon>Polyneoptera</taxon>
        <taxon>Dictyoptera</taxon>
        <taxon>Blattodea</taxon>
        <taxon>Blaberoidea</taxon>
        <taxon>Blaberidae</taxon>
        <taxon>Diplopterinae</taxon>
        <taxon>Diploptera</taxon>
    </lineage>
</organism>
<feature type="non-terminal residue" evidence="3">
    <location>
        <position position="1"/>
    </location>
</feature>
<dbReference type="PANTHER" id="PTHR11177">
    <property type="entry name" value="CHITINASE"/>
    <property type="match status" value="1"/>
</dbReference>
<reference evidence="3" key="1">
    <citation type="journal article" date="2023" name="IScience">
        <title>Live-bearing cockroach genome reveals convergent evolutionary mechanisms linked to viviparity in insects and beyond.</title>
        <authorList>
            <person name="Fouks B."/>
            <person name="Harrison M.C."/>
            <person name="Mikhailova A.A."/>
            <person name="Marchal E."/>
            <person name="English S."/>
            <person name="Carruthers M."/>
            <person name="Jennings E.C."/>
            <person name="Chiamaka E.L."/>
            <person name="Frigard R.A."/>
            <person name="Pippel M."/>
            <person name="Attardo G.M."/>
            <person name="Benoit J.B."/>
            <person name="Bornberg-Bauer E."/>
            <person name="Tobe S.S."/>
        </authorList>
    </citation>
    <scope>NUCLEOTIDE SEQUENCE</scope>
    <source>
        <strain evidence="3">Stay&amp;Tobe</strain>
    </source>
</reference>
<reference evidence="3" key="2">
    <citation type="submission" date="2023-05" db="EMBL/GenBank/DDBJ databases">
        <authorList>
            <person name="Fouks B."/>
        </authorList>
    </citation>
    <scope>NUCLEOTIDE SEQUENCE</scope>
    <source>
        <strain evidence="3">Stay&amp;Tobe</strain>
        <tissue evidence="3">Testes</tissue>
    </source>
</reference>
<keyword evidence="1" id="KW-0812">Transmembrane</keyword>
<dbReference type="InterPro" id="IPR013783">
    <property type="entry name" value="Ig-like_fold"/>
</dbReference>
<dbReference type="Gene3D" id="3.10.50.10">
    <property type="match status" value="1"/>
</dbReference>
<protein>
    <recommendedName>
        <fullName evidence="2">GH18 domain-containing protein</fullName>
    </recommendedName>
</protein>
<dbReference type="EMBL" id="JASPKZ010001576">
    <property type="protein sequence ID" value="KAJ9597942.1"/>
    <property type="molecule type" value="Genomic_DNA"/>
</dbReference>
<dbReference type="GO" id="GO:0008061">
    <property type="term" value="F:chitin binding"/>
    <property type="evidence" value="ECO:0007669"/>
    <property type="project" value="InterPro"/>
</dbReference>
<evidence type="ECO:0000313" key="3">
    <source>
        <dbReference type="EMBL" id="KAJ9597942.1"/>
    </source>
</evidence>
<dbReference type="SUPFAM" id="SSF54556">
    <property type="entry name" value="Chitinase insertion domain"/>
    <property type="match status" value="1"/>
</dbReference>
<dbReference type="SUPFAM" id="SSF51445">
    <property type="entry name" value="(Trans)glycosidases"/>
    <property type="match status" value="1"/>
</dbReference>
<evidence type="ECO:0000256" key="1">
    <source>
        <dbReference type="SAM" id="Phobius"/>
    </source>
</evidence>
<dbReference type="Pfam" id="PF00704">
    <property type="entry name" value="Glyco_hydro_18"/>
    <property type="match status" value="1"/>
</dbReference>
<dbReference type="InterPro" id="IPR011583">
    <property type="entry name" value="Chitinase_II/V-like_cat"/>
</dbReference>
<dbReference type="InterPro" id="IPR001223">
    <property type="entry name" value="Glyco_hydro18_cat"/>
</dbReference>
<dbReference type="InterPro" id="IPR050314">
    <property type="entry name" value="Glycosyl_Hydrlase_18"/>
</dbReference>
<keyword evidence="1" id="KW-0472">Membrane</keyword>
<evidence type="ECO:0000259" key="2">
    <source>
        <dbReference type="PROSITE" id="PS51910"/>
    </source>
</evidence>
<dbReference type="AlphaFoldDB" id="A0AAD8EQB7"/>
<keyword evidence="1" id="KW-1133">Transmembrane helix</keyword>
<feature type="domain" description="GH18" evidence="2">
    <location>
        <begin position="174"/>
        <end position="552"/>
    </location>
</feature>
<dbReference type="Proteomes" id="UP001233999">
    <property type="component" value="Unassembled WGS sequence"/>
</dbReference>
<dbReference type="PROSITE" id="PS51910">
    <property type="entry name" value="GH18_2"/>
    <property type="match status" value="1"/>
</dbReference>